<accession>A0A8K0VVT5</accession>
<keyword evidence="1" id="KW-0472">Membrane</keyword>
<dbReference type="OrthoDB" id="2989864at2759"/>
<sequence length="140" mass="15443">MYFLGLPARHIPPLLLGTATTVACFPCYFNVPWAIGHYGLPERIASSPAAHSPWMLYTNRAHVVGMLILTFLAKRNYAAVDTVMAFIGFMGAMDVYVCLKEDVSKTATWRGIASGLMAAWGLFGMTQVSQNIRRILSRLS</sequence>
<proteinExistence type="predicted"/>
<dbReference type="Pfam" id="PF14087">
    <property type="entry name" value="DUF4267"/>
    <property type="match status" value="1"/>
</dbReference>
<keyword evidence="1" id="KW-1133">Transmembrane helix</keyword>
<reference evidence="2" key="1">
    <citation type="journal article" date="2021" name="Nat. Commun.">
        <title>Genetic determinants of endophytism in the Arabidopsis root mycobiome.</title>
        <authorList>
            <person name="Mesny F."/>
            <person name="Miyauchi S."/>
            <person name="Thiergart T."/>
            <person name="Pickel B."/>
            <person name="Atanasova L."/>
            <person name="Karlsson M."/>
            <person name="Huettel B."/>
            <person name="Barry K.W."/>
            <person name="Haridas S."/>
            <person name="Chen C."/>
            <person name="Bauer D."/>
            <person name="Andreopoulos W."/>
            <person name="Pangilinan J."/>
            <person name="LaButti K."/>
            <person name="Riley R."/>
            <person name="Lipzen A."/>
            <person name="Clum A."/>
            <person name="Drula E."/>
            <person name="Henrissat B."/>
            <person name="Kohler A."/>
            <person name="Grigoriev I.V."/>
            <person name="Martin F.M."/>
            <person name="Hacquard S."/>
        </authorList>
    </citation>
    <scope>NUCLEOTIDE SEQUENCE</scope>
    <source>
        <strain evidence="2">MPI-SDFR-AT-0120</strain>
    </source>
</reference>
<feature type="transmembrane region" description="Helical" evidence="1">
    <location>
        <begin position="12"/>
        <end position="34"/>
    </location>
</feature>
<dbReference type="AlphaFoldDB" id="A0A8K0VVT5"/>
<name>A0A8K0VVT5_9PLEO</name>
<dbReference type="InterPro" id="IPR025363">
    <property type="entry name" value="DUF4267"/>
</dbReference>
<feature type="transmembrane region" description="Helical" evidence="1">
    <location>
        <begin position="79"/>
        <end position="97"/>
    </location>
</feature>
<gene>
    <name evidence="2" type="ORF">FB567DRAFT_115617</name>
</gene>
<dbReference type="EMBL" id="JAGMVJ010000015">
    <property type="protein sequence ID" value="KAH7080909.1"/>
    <property type="molecule type" value="Genomic_DNA"/>
</dbReference>
<feature type="transmembrane region" description="Helical" evidence="1">
    <location>
        <begin position="109"/>
        <end position="128"/>
    </location>
</feature>
<evidence type="ECO:0000256" key="1">
    <source>
        <dbReference type="SAM" id="Phobius"/>
    </source>
</evidence>
<dbReference type="Proteomes" id="UP000813461">
    <property type="component" value="Unassembled WGS sequence"/>
</dbReference>
<keyword evidence="3" id="KW-1185">Reference proteome</keyword>
<comment type="caution">
    <text evidence="2">The sequence shown here is derived from an EMBL/GenBank/DDBJ whole genome shotgun (WGS) entry which is preliminary data.</text>
</comment>
<keyword evidence="1" id="KW-0812">Transmembrane</keyword>
<protein>
    <submittedName>
        <fullName evidence="2">Uncharacterized protein</fullName>
    </submittedName>
</protein>
<organism evidence="2 3">
    <name type="scientific">Paraphoma chrysanthemicola</name>
    <dbReference type="NCBI Taxonomy" id="798071"/>
    <lineage>
        <taxon>Eukaryota</taxon>
        <taxon>Fungi</taxon>
        <taxon>Dikarya</taxon>
        <taxon>Ascomycota</taxon>
        <taxon>Pezizomycotina</taxon>
        <taxon>Dothideomycetes</taxon>
        <taxon>Pleosporomycetidae</taxon>
        <taxon>Pleosporales</taxon>
        <taxon>Pleosporineae</taxon>
        <taxon>Phaeosphaeriaceae</taxon>
        <taxon>Paraphoma</taxon>
    </lineage>
</organism>
<evidence type="ECO:0000313" key="3">
    <source>
        <dbReference type="Proteomes" id="UP000813461"/>
    </source>
</evidence>
<evidence type="ECO:0000313" key="2">
    <source>
        <dbReference type="EMBL" id="KAH7080909.1"/>
    </source>
</evidence>